<dbReference type="EMBL" id="JBHTCG010000008">
    <property type="protein sequence ID" value="MFC7383396.1"/>
    <property type="molecule type" value="Genomic_DNA"/>
</dbReference>
<name>A0ABW2P182_9ACTN</name>
<dbReference type="Proteomes" id="UP001596496">
    <property type="component" value="Unassembled WGS sequence"/>
</dbReference>
<comment type="caution">
    <text evidence="2">The sequence shown here is derived from an EMBL/GenBank/DDBJ whole genome shotgun (WGS) entry which is preliminary data.</text>
</comment>
<dbReference type="InterPro" id="IPR011990">
    <property type="entry name" value="TPR-like_helical_dom_sf"/>
</dbReference>
<evidence type="ECO:0000256" key="1">
    <source>
        <dbReference type="SAM" id="MobiDB-lite"/>
    </source>
</evidence>
<sequence length="439" mass="45903">MSHLDRHRGGLRAAALTGAGALAVALAVTAAATLLPPSPASPAAAAAPAAQAPALAAAPRSPAEAAAAVKTLTERLRRLPEDHQAWASLGVAYVEQARVTADPSSYVRAERALARATALAPGDPAVLTGRAALAAGRHDFADAARLALRAIAADPYGAAAYGVLTDARTQLGDYAGATAAVRRMMDLRPGVASFTRASYDAELRGDLHEARRMLSAALDDALAPEDVAYCRYYLGELALRAGDLARAGRMYQEALRALPGFVPALAGRARAEALGGRLGDAAAGYAAVVERLPLAQYIVEYGEVLRKLGRDPAPQWELLRAQKRLMAAGGVRDDLTWAEFEADHGSASEAVRHAKAEYGRNPNMAAADALAWALHKAGRSREALPYARKATARGWRNAVARYHRATIEHALGRGSAARPPAASAGPRFSPDLPALARPS</sequence>
<gene>
    <name evidence="2" type="ORF">ACFQSB_14335</name>
</gene>
<evidence type="ECO:0000313" key="3">
    <source>
        <dbReference type="Proteomes" id="UP001596496"/>
    </source>
</evidence>
<keyword evidence="3" id="KW-1185">Reference proteome</keyword>
<dbReference type="SUPFAM" id="SSF48452">
    <property type="entry name" value="TPR-like"/>
    <property type="match status" value="2"/>
</dbReference>
<feature type="compositionally biased region" description="Low complexity" evidence="1">
    <location>
        <begin position="413"/>
        <end position="430"/>
    </location>
</feature>
<feature type="region of interest" description="Disordered" evidence="1">
    <location>
        <begin position="413"/>
        <end position="439"/>
    </location>
</feature>
<accession>A0ABW2P182</accession>
<dbReference type="Gene3D" id="1.25.40.10">
    <property type="entry name" value="Tetratricopeptide repeat domain"/>
    <property type="match status" value="2"/>
</dbReference>
<evidence type="ECO:0000313" key="2">
    <source>
        <dbReference type="EMBL" id="MFC7383396.1"/>
    </source>
</evidence>
<proteinExistence type="predicted"/>
<reference evidence="3" key="1">
    <citation type="journal article" date="2019" name="Int. J. Syst. Evol. Microbiol.">
        <title>The Global Catalogue of Microorganisms (GCM) 10K type strain sequencing project: providing services to taxonomists for standard genome sequencing and annotation.</title>
        <authorList>
            <consortium name="The Broad Institute Genomics Platform"/>
            <consortium name="The Broad Institute Genome Sequencing Center for Infectious Disease"/>
            <person name="Wu L."/>
            <person name="Ma J."/>
        </authorList>
    </citation>
    <scope>NUCLEOTIDE SEQUENCE [LARGE SCALE GENOMIC DNA]</scope>
    <source>
        <strain evidence="3">CECT 7649</strain>
    </source>
</reference>
<dbReference type="RefSeq" id="WP_380826869.1">
    <property type="nucleotide sequence ID" value="NZ_JBHTCG010000008.1"/>
</dbReference>
<protein>
    <submittedName>
        <fullName evidence="2">Tetratricopeptide repeat protein</fullName>
    </submittedName>
</protein>
<organism evidence="2 3">
    <name type="scientific">Sphaerisporangium rhizosphaerae</name>
    <dbReference type="NCBI Taxonomy" id="2269375"/>
    <lineage>
        <taxon>Bacteria</taxon>
        <taxon>Bacillati</taxon>
        <taxon>Actinomycetota</taxon>
        <taxon>Actinomycetes</taxon>
        <taxon>Streptosporangiales</taxon>
        <taxon>Streptosporangiaceae</taxon>
        <taxon>Sphaerisporangium</taxon>
    </lineage>
</organism>